<feature type="transmembrane region" description="Helical" evidence="4">
    <location>
        <begin position="36"/>
        <end position="56"/>
    </location>
</feature>
<keyword evidence="3" id="KW-0378">Hydrolase</keyword>
<evidence type="ECO:0000256" key="2">
    <source>
        <dbReference type="ARBA" id="ARBA00022670"/>
    </source>
</evidence>
<dbReference type="PANTHER" id="PTHR43343">
    <property type="entry name" value="PEPTIDASE S12"/>
    <property type="match status" value="1"/>
</dbReference>
<dbReference type="GO" id="GO:0006508">
    <property type="term" value="P:proteolysis"/>
    <property type="evidence" value="ECO:0007669"/>
    <property type="project" value="UniProtKB-KW"/>
</dbReference>
<evidence type="ECO:0000313" key="6">
    <source>
        <dbReference type="EMBL" id="CAB4691563.1"/>
    </source>
</evidence>
<dbReference type="InterPro" id="IPR051201">
    <property type="entry name" value="Chloro_Bact_Ser_Proteases"/>
</dbReference>
<dbReference type="Pfam" id="PF13365">
    <property type="entry name" value="Trypsin_2"/>
    <property type="match status" value="1"/>
</dbReference>
<dbReference type="PANTHER" id="PTHR43343:SF3">
    <property type="entry name" value="PROTEASE DO-LIKE 8, CHLOROPLASTIC"/>
    <property type="match status" value="1"/>
</dbReference>
<feature type="domain" description="PDZ" evidence="5">
    <location>
        <begin position="286"/>
        <end position="356"/>
    </location>
</feature>
<dbReference type="PROSITE" id="PS50106">
    <property type="entry name" value="PDZ"/>
    <property type="match status" value="1"/>
</dbReference>
<evidence type="ECO:0000256" key="3">
    <source>
        <dbReference type="ARBA" id="ARBA00022801"/>
    </source>
</evidence>
<keyword evidence="4" id="KW-0812">Transmembrane</keyword>
<accession>A0A6J6P4M8</accession>
<dbReference type="InterPro" id="IPR001940">
    <property type="entry name" value="Peptidase_S1C"/>
</dbReference>
<evidence type="ECO:0000259" key="5">
    <source>
        <dbReference type="PROSITE" id="PS50106"/>
    </source>
</evidence>
<dbReference type="Gene3D" id="2.40.10.10">
    <property type="entry name" value="Trypsin-like serine proteases"/>
    <property type="match status" value="2"/>
</dbReference>
<keyword evidence="2" id="KW-0645">Protease</keyword>
<sequence length="384" mass="38469">MSSQNNSNIPSNTPWWISEHQVTTAAEVKKANSRSVGFGVAIAMALIAGIVGSVAGRTSATLDSKTNLVSTKSVIERKPDSIAGIAARVSPSVVSIEVRSGNSGGTGSGFFLDSSGHILTNNHVISSAATDGASINVKLANGKNYAAKLIGRDVSYDLAVIKIAVTDAPALQLGNSDDVQVGDGVIAIGSPLGLTGTVTSGIISAKNRPVTSGGGTSESSFINALQTDAAINPGNSGGPLVDLSGAVVGINSAIATTGSNFGGQSGSIGLGFAIPINQAKKTADQLIKFGSSTYPIMGVSLDTRFAGTGAKIPSTNGAVSAGGPADRAGIKPGDIIVEIDGKAIGTADEAIVSVRSHSVGDMIKVKYVRGNVSKEVTLKLIAAK</sequence>
<proteinExistence type="inferred from homology"/>
<gene>
    <name evidence="6" type="ORF">UFOPK2598_00077</name>
</gene>
<dbReference type="InterPro" id="IPR001478">
    <property type="entry name" value="PDZ"/>
</dbReference>
<dbReference type="GO" id="GO:0004252">
    <property type="term" value="F:serine-type endopeptidase activity"/>
    <property type="evidence" value="ECO:0007669"/>
    <property type="project" value="InterPro"/>
</dbReference>
<keyword evidence="4" id="KW-0472">Membrane</keyword>
<dbReference type="InterPro" id="IPR043504">
    <property type="entry name" value="Peptidase_S1_PA_chymotrypsin"/>
</dbReference>
<dbReference type="InterPro" id="IPR036034">
    <property type="entry name" value="PDZ_sf"/>
</dbReference>
<dbReference type="PRINTS" id="PR00834">
    <property type="entry name" value="PROTEASES2C"/>
</dbReference>
<dbReference type="SUPFAM" id="SSF50494">
    <property type="entry name" value="Trypsin-like serine proteases"/>
    <property type="match status" value="1"/>
</dbReference>
<dbReference type="InterPro" id="IPR009003">
    <property type="entry name" value="Peptidase_S1_PA"/>
</dbReference>
<dbReference type="SUPFAM" id="SSF50156">
    <property type="entry name" value="PDZ domain-like"/>
    <property type="match status" value="1"/>
</dbReference>
<keyword evidence="4" id="KW-1133">Transmembrane helix</keyword>
<comment type="similarity">
    <text evidence="1">Belongs to the peptidase S1C family.</text>
</comment>
<dbReference type="Pfam" id="PF13180">
    <property type="entry name" value="PDZ_2"/>
    <property type="match status" value="1"/>
</dbReference>
<reference evidence="6" key="1">
    <citation type="submission" date="2020-05" db="EMBL/GenBank/DDBJ databases">
        <authorList>
            <person name="Chiriac C."/>
            <person name="Salcher M."/>
            <person name="Ghai R."/>
            <person name="Kavagutti S V."/>
        </authorList>
    </citation>
    <scope>NUCLEOTIDE SEQUENCE</scope>
</reference>
<dbReference type="SMART" id="SM00228">
    <property type="entry name" value="PDZ"/>
    <property type="match status" value="1"/>
</dbReference>
<dbReference type="Gene3D" id="2.30.42.10">
    <property type="match status" value="1"/>
</dbReference>
<protein>
    <submittedName>
        <fullName evidence="6">Unannotated protein</fullName>
    </submittedName>
</protein>
<name>A0A6J6P4M8_9ZZZZ</name>
<dbReference type="AlphaFoldDB" id="A0A6J6P4M8"/>
<organism evidence="6">
    <name type="scientific">freshwater metagenome</name>
    <dbReference type="NCBI Taxonomy" id="449393"/>
    <lineage>
        <taxon>unclassified sequences</taxon>
        <taxon>metagenomes</taxon>
        <taxon>ecological metagenomes</taxon>
    </lineage>
</organism>
<evidence type="ECO:0000256" key="1">
    <source>
        <dbReference type="ARBA" id="ARBA00010541"/>
    </source>
</evidence>
<evidence type="ECO:0000256" key="4">
    <source>
        <dbReference type="SAM" id="Phobius"/>
    </source>
</evidence>
<dbReference type="EMBL" id="CAEZXV010000002">
    <property type="protein sequence ID" value="CAB4691563.1"/>
    <property type="molecule type" value="Genomic_DNA"/>
</dbReference>